<feature type="compositionally biased region" description="Polar residues" evidence="1">
    <location>
        <begin position="29"/>
        <end position="51"/>
    </location>
</feature>
<sequence>MEASTTTGNFPLLVVFDGSTKVCLPNSDMDLSSGPSPAVTNSVDADTTQMSPVLPSPAPARVCDGVNSSPRVPVQAIEVSGSLMQAQSPAMSQSQMMGQCVEPSSEIVAHSNDNNMDSGSPQ</sequence>
<reference evidence="2 3" key="1">
    <citation type="journal article" date="2024" name="G3 (Bethesda)">
        <title>Genome assembly of Hibiscus sabdariffa L. provides insights into metabolisms of medicinal natural products.</title>
        <authorList>
            <person name="Kim T."/>
        </authorList>
    </citation>
    <scope>NUCLEOTIDE SEQUENCE [LARGE SCALE GENOMIC DNA]</scope>
    <source>
        <strain evidence="2">TK-2024</strain>
        <tissue evidence="2">Old leaves</tissue>
    </source>
</reference>
<feature type="region of interest" description="Disordered" evidence="1">
    <location>
        <begin position="85"/>
        <end position="122"/>
    </location>
</feature>
<proteinExistence type="predicted"/>
<gene>
    <name evidence="2" type="ORF">V6N11_071253</name>
</gene>
<feature type="compositionally biased region" description="Low complexity" evidence="1">
    <location>
        <begin position="85"/>
        <end position="97"/>
    </location>
</feature>
<comment type="caution">
    <text evidence="2">The sequence shown here is derived from an EMBL/GenBank/DDBJ whole genome shotgun (WGS) entry which is preliminary data.</text>
</comment>
<evidence type="ECO:0000313" key="3">
    <source>
        <dbReference type="Proteomes" id="UP001396334"/>
    </source>
</evidence>
<accession>A0ABR2TZT0</accession>
<feature type="compositionally biased region" description="Polar residues" evidence="1">
    <location>
        <begin position="111"/>
        <end position="122"/>
    </location>
</feature>
<dbReference type="Proteomes" id="UP001396334">
    <property type="component" value="Unassembled WGS sequence"/>
</dbReference>
<evidence type="ECO:0000313" key="2">
    <source>
        <dbReference type="EMBL" id="KAK9042899.1"/>
    </source>
</evidence>
<name>A0ABR2TZT0_9ROSI</name>
<keyword evidence="3" id="KW-1185">Reference proteome</keyword>
<feature type="region of interest" description="Disordered" evidence="1">
    <location>
        <begin position="27"/>
        <end position="57"/>
    </location>
</feature>
<dbReference type="EMBL" id="JBBPBN010000003">
    <property type="protein sequence ID" value="KAK9042899.1"/>
    <property type="molecule type" value="Genomic_DNA"/>
</dbReference>
<evidence type="ECO:0000256" key="1">
    <source>
        <dbReference type="SAM" id="MobiDB-lite"/>
    </source>
</evidence>
<organism evidence="2 3">
    <name type="scientific">Hibiscus sabdariffa</name>
    <name type="common">roselle</name>
    <dbReference type="NCBI Taxonomy" id="183260"/>
    <lineage>
        <taxon>Eukaryota</taxon>
        <taxon>Viridiplantae</taxon>
        <taxon>Streptophyta</taxon>
        <taxon>Embryophyta</taxon>
        <taxon>Tracheophyta</taxon>
        <taxon>Spermatophyta</taxon>
        <taxon>Magnoliopsida</taxon>
        <taxon>eudicotyledons</taxon>
        <taxon>Gunneridae</taxon>
        <taxon>Pentapetalae</taxon>
        <taxon>rosids</taxon>
        <taxon>malvids</taxon>
        <taxon>Malvales</taxon>
        <taxon>Malvaceae</taxon>
        <taxon>Malvoideae</taxon>
        <taxon>Hibiscus</taxon>
    </lineage>
</organism>
<protein>
    <submittedName>
        <fullName evidence="2">Uncharacterized protein</fullName>
    </submittedName>
</protein>